<dbReference type="Proteomes" id="UP000812287">
    <property type="component" value="Unassembled WGS sequence"/>
</dbReference>
<proteinExistence type="predicted"/>
<dbReference type="GeneID" id="66102246"/>
<evidence type="ECO:0000313" key="2">
    <source>
        <dbReference type="Proteomes" id="UP000812287"/>
    </source>
</evidence>
<dbReference type="SUPFAM" id="SSF52047">
    <property type="entry name" value="RNI-like"/>
    <property type="match status" value="1"/>
</dbReference>
<dbReference type="InterPro" id="IPR032675">
    <property type="entry name" value="LRR_dom_sf"/>
</dbReference>
<reference evidence="1" key="1">
    <citation type="submission" date="2020-11" db="EMBL/GenBank/DDBJ databases">
        <title>Adaptations for nitrogen fixation in a non-lichenized fungal sporocarp promotes dispersal by wood-feeding termites.</title>
        <authorList>
            <consortium name="DOE Joint Genome Institute"/>
            <person name="Koch R.A."/>
            <person name="Yoon G."/>
            <person name="Arayal U."/>
            <person name="Lail K."/>
            <person name="Amirebrahimi M."/>
            <person name="Labutti K."/>
            <person name="Lipzen A."/>
            <person name="Riley R."/>
            <person name="Barry K."/>
            <person name="Henrissat B."/>
            <person name="Grigoriev I.V."/>
            <person name="Herr J.R."/>
            <person name="Aime M.C."/>
        </authorList>
    </citation>
    <scope>NUCLEOTIDE SEQUENCE</scope>
    <source>
        <strain evidence="1">MCA 3950</strain>
    </source>
</reference>
<evidence type="ECO:0008006" key="3">
    <source>
        <dbReference type="Google" id="ProtNLM"/>
    </source>
</evidence>
<dbReference type="AlphaFoldDB" id="A0A9P8ATE0"/>
<comment type="caution">
    <text evidence="1">The sequence shown here is derived from an EMBL/GenBank/DDBJ whole genome shotgun (WGS) entry which is preliminary data.</text>
</comment>
<dbReference type="Gene3D" id="3.80.10.10">
    <property type="entry name" value="Ribonuclease Inhibitor"/>
    <property type="match status" value="1"/>
</dbReference>
<dbReference type="RefSeq" id="XP_043039292.1">
    <property type="nucleotide sequence ID" value="XM_043179950.1"/>
</dbReference>
<protein>
    <recommendedName>
        <fullName evidence="3">F-box domain-containing protein</fullName>
    </recommendedName>
</protein>
<keyword evidence="2" id="KW-1185">Reference proteome</keyword>
<accession>A0A9P8ATE0</accession>
<dbReference type="OrthoDB" id="3221235at2759"/>
<dbReference type="Gene3D" id="1.20.1280.50">
    <property type="match status" value="1"/>
</dbReference>
<name>A0A9P8ATE0_9AGAR</name>
<gene>
    <name evidence="1" type="ORF">BT62DRAFT_180375</name>
</gene>
<organism evidence="1 2">
    <name type="scientific">Guyanagaster necrorhizus</name>
    <dbReference type="NCBI Taxonomy" id="856835"/>
    <lineage>
        <taxon>Eukaryota</taxon>
        <taxon>Fungi</taxon>
        <taxon>Dikarya</taxon>
        <taxon>Basidiomycota</taxon>
        <taxon>Agaricomycotina</taxon>
        <taxon>Agaricomycetes</taxon>
        <taxon>Agaricomycetidae</taxon>
        <taxon>Agaricales</taxon>
        <taxon>Marasmiineae</taxon>
        <taxon>Physalacriaceae</taxon>
        <taxon>Guyanagaster</taxon>
    </lineage>
</organism>
<sequence length="475" mass="53148">MEDVGMDSFTAAPQTIYSSPVVDLALAVRFDLEPHQKDLVKKVVLEAEQDMVRFECNVRCIRENLVNYIEQHKALLTPICRLPVDILTTVFILLASTTRNTVFDLESPPWVLTHVCRRWRNLARSTPVLWSYVTVKDQEIGSADPCNLSLGAMAEEYFRLSKDAPLHIELGSGRNDEYADTVLTDAALELLPTHSGRWKTFKARLWLSDIAHLSVALPILESIDLVSSAEFDDGYTEKVRTFRDAPKLIKASLSELPPTTVVQLPKTLTRLSFKDMPMNQITSHLRGVAHSLISCEIRELDGPAPSKILSLQLSHLQSLRISFVDDFSLGAMKQHARRFIGSLTLPALTELHVSGSVVLDVQIFTDLIHRSRCSIRSLLFECGDMYKLLRYSPNVTHLSLTQISLKHGGLKPLGYSPGDKKFILPKLDTLEIYLTGFAGGQFKGIVQTIKSRFGTIFTEGHERAGYEEPAEGSNM</sequence>
<evidence type="ECO:0000313" key="1">
    <source>
        <dbReference type="EMBL" id="KAG7445792.1"/>
    </source>
</evidence>
<dbReference type="EMBL" id="MU250536">
    <property type="protein sequence ID" value="KAG7445792.1"/>
    <property type="molecule type" value="Genomic_DNA"/>
</dbReference>